<gene>
    <name evidence="1" type="ORF">ACHKAR_08140</name>
</gene>
<dbReference type="RefSeq" id="WP_159579741.1">
    <property type="nucleotide sequence ID" value="NZ_JBIPKE010000015.1"/>
</dbReference>
<protein>
    <submittedName>
        <fullName evidence="1">Uncharacterized protein</fullName>
    </submittedName>
</protein>
<proteinExistence type="predicted"/>
<dbReference type="Proteomes" id="UP001610063">
    <property type="component" value="Unassembled WGS sequence"/>
</dbReference>
<accession>A0ABW7N719</accession>
<evidence type="ECO:0000313" key="1">
    <source>
        <dbReference type="EMBL" id="MFH6983402.1"/>
    </source>
</evidence>
<organism evidence="1 2">
    <name type="scientific">Marinoscillum luteum</name>
    <dbReference type="NCBI Taxonomy" id="861051"/>
    <lineage>
        <taxon>Bacteria</taxon>
        <taxon>Pseudomonadati</taxon>
        <taxon>Bacteroidota</taxon>
        <taxon>Cytophagia</taxon>
        <taxon>Cytophagales</taxon>
        <taxon>Reichenbachiellaceae</taxon>
        <taxon>Marinoscillum</taxon>
    </lineage>
</organism>
<sequence length="206" mass="24100">MFTEYEIETMVELPEVLEATQALKKDFCKNEAPYLEISDHDFFSLIMMAPTVGIALADGTVSLFEELALNKKARKLSKGGYFMKKDPVVYAMKFLLKKYDIWSDKFFNVLKVAMHVSFDMERLEKKKFDEEAEVTYPEYKKAVLNTPYILIRFIASFFLENDEEIISTNRHIGRNEYLQMLKIGEQMGLNKLPVFQMFCKTFDQKA</sequence>
<comment type="caution">
    <text evidence="1">The sequence shown here is derived from an EMBL/GenBank/DDBJ whole genome shotgun (WGS) entry which is preliminary data.</text>
</comment>
<evidence type="ECO:0000313" key="2">
    <source>
        <dbReference type="Proteomes" id="UP001610063"/>
    </source>
</evidence>
<name>A0ABW7N719_9BACT</name>
<reference evidence="1 2" key="1">
    <citation type="journal article" date="2013" name="Int. J. Syst. Evol. Microbiol.">
        <title>Marinoscillum luteum sp. nov., isolated from marine sediment.</title>
        <authorList>
            <person name="Cha I.T."/>
            <person name="Park S.J."/>
            <person name="Kim S.J."/>
            <person name="Kim J.G."/>
            <person name="Jung M.Y."/>
            <person name="Shin K.S."/>
            <person name="Kwon K.K."/>
            <person name="Yang S.H."/>
            <person name="Seo Y.S."/>
            <person name="Rhee S.K."/>
        </authorList>
    </citation>
    <scope>NUCLEOTIDE SEQUENCE [LARGE SCALE GENOMIC DNA]</scope>
    <source>
        <strain evidence="1 2">KCTC 23939</strain>
    </source>
</reference>
<keyword evidence="2" id="KW-1185">Reference proteome</keyword>
<dbReference type="EMBL" id="JBIPKE010000015">
    <property type="protein sequence ID" value="MFH6983402.1"/>
    <property type="molecule type" value="Genomic_DNA"/>
</dbReference>